<feature type="domain" description="Prokaryotic YEATS" evidence="1">
    <location>
        <begin position="254"/>
        <end position="306"/>
    </location>
</feature>
<gene>
    <name evidence="2" type="ORF">JI747_019645</name>
</gene>
<dbReference type="InterPro" id="IPR046888">
    <property type="entry name" value="pYEATS"/>
</dbReference>
<name>A0ABS8A6C4_9FLAO</name>
<proteinExistence type="predicted"/>
<dbReference type="Pfam" id="PF20305">
    <property type="entry name" value="pYEATS"/>
    <property type="match status" value="1"/>
</dbReference>
<reference evidence="2 3" key="1">
    <citation type="submission" date="2021-09" db="EMBL/GenBank/DDBJ databases">
        <title>Genome sequencing and assembly of Chryseobacterium sp. RG1.</title>
        <authorList>
            <person name="Chhetri G."/>
        </authorList>
    </citation>
    <scope>NUCLEOTIDE SEQUENCE [LARGE SCALE GENOMIC DNA]</scope>
    <source>
        <strain evidence="2 3">RG1</strain>
    </source>
</reference>
<comment type="caution">
    <text evidence="2">The sequence shown here is derived from an EMBL/GenBank/DDBJ whole genome shotgun (WGS) entry which is preliminary data.</text>
</comment>
<keyword evidence="3" id="KW-1185">Reference proteome</keyword>
<protein>
    <recommendedName>
        <fullName evidence="1">Prokaryotic YEATS domain-containing protein</fullName>
    </recommendedName>
</protein>
<dbReference type="EMBL" id="JAERSE020000006">
    <property type="protein sequence ID" value="MCA6069387.1"/>
    <property type="molecule type" value="Genomic_DNA"/>
</dbReference>
<accession>A0ABS8A6C4</accession>
<sequence>MKKTAYLIFFFLIILVWGQIDKKYESIKCNFNSKPLPTTILENSSAASREYADLITKIFAFCGQKDLYLFVYNTTSADLDYACCGYNKFGKPSIIINETNLNSLPEYSRISILAHEIGHFNNRDIDMDSVTRKMELNADFFNGFWCGKNNINDVYLTDIFYPYDSLVTEDLQHPDPKIRIDSVKSGFQKGKKSFNMGVYDLNVSMADNYKNDLDLILTVDPKVTLHKNKKTFIIHLNSVIAKNAQFSKNKIFSNIEYVRYVIDDKSFRKEIIKVKNEETNFKFDLTKVWGDFPVTAIIRFKDYSEMSITKTFKLPE</sequence>
<evidence type="ECO:0000313" key="3">
    <source>
        <dbReference type="Proteomes" id="UP000618240"/>
    </source>
</evidence>
<dbReference type="Proteomes" id="UP000618240">
    <property type="component" value="Unassembled WGS sequence"/>
</dbReference>
<evidence type="ECO:0000313" key="2">
    <source>
        <dbReference type="EMBL" id="MCA6069387.1"/>
    </source>
</evidence>
<evidence type="ECO:0000259" key="1">
    <source>
        <dbReference type="Pfam" id="PF20305"/>
    </source>
</evidence>
<dbReference type="RefSeq" id="WP_225690562.1">
    <property type="nucleotide sequence ID" value="NZ_JAERSE020000006.1"/>
</dbReference>
<organism evidence="2 3">
    <name type="scientific">Chryseobacterium tagetis</name>
    <dbReference type="NCBI Taxonomy" id="2801334"/>
    <lineage>
        <taxon>Bacteria</taxon>
        <taxon>Pseudomonadati</taxon>
        <taxon>Bacteroidota</taxon>
        <taxon>Flavobacteriia</taxon>
        <taxon>Flavobacteriales</taxon>
        <taxon>Weeksellaceae</taxon>
        <taxon>Chryseobacterium group</taxon>
        <taxon>Chryseobacterium</taxon>
    </lineage>
</organism>